<keyword evidence="1" id="KW-1133">Transmembrane helix</keyword>
<evidence type="ECO:0000313" key="3">
    <source>
        <dbReference type="Proteomes" id="UP000824998"/>
    </source>
</evidence>
<keyword evidence="3" id="KW-1185">Reference proteome</keyword>
<gene>
    <name evidence="2" type="ORF">BJ875DRAFT_445178</name>
</gene>
<organism evidence="2 3">
    <name type="scientific">Amylocarpus encephaloides</name>
    <dbReference type="NCBI Taxonomy" id="45428"/>
    <lineage>
        <taxon>Eukaryota</taxon>
        <taxon>Fungi</taxon>
        <taxon>Dikarya</taxon>
        <taxon>Ascomycota</taxon>
        <taxon>Pezizomycotina</taxon>
        <taxon>Leotiomycetes</taxon>
        <taxon>Helotiales</taxon>
        <taxon>Helotiales incertae sedis</taxon>
        <taxon>Amylocarpus</taxon>
    </lineage>
</organism>
<reference evidence="2" key="1">
    <citation type="journal article" date="2021" name="IMA Fungus">
        <title>Genomic characterization of three marine fungi, including Emericellopsis atlantica sp. nov. with signatures of a generalist lifestyle and marine biomass degradation.</title>
        <authorList>
            <person name="Hagestad O.C."/>
            <person name="Hou L."/>
            <person name="Andersen J.H."/>
            <person name="Hansen E.H."/>
            <person name="Altermark B."/>
            <person name="Li C."/>
            <person name="Kuhnert E."/>
            <person name="Cox R.J."/>
            <person name="Crous P.W."/>
            <person name="Spatafora J.W."/>
            <person name="Lail K."/>
            <person name="Amirebrahimi M."/>
            <person name="Lipzen A."/>
            <person name="Pangilinan J."/>
            <person name="Andreopoulos W."/>
            <person name="Hayes R.D."/>
            <person name="Ng V."/>
            <person name="Grigoriev I.V."/>
            <person name="Jackson S.A."/>
            <person name="Sutton T.D.S."/>
            <person name="Dobson A.D.W."/>
            <person name="Rama T."/>
        </authorList>
    </citation>
    <scope>NUCLEOTIDE SEQUENCE</scope>
    <source>
        <strain evidence="2">TRa018bII</strain>
    </source>
</reference>
<dbReference type="EMBL" id="MU251686">
    <property type="protein sequence ID" value="KAG9230287.1"/>
    <property type="molecule type" value="Genomic_DNA"/>
</dbReference>
<keyword evidence="1" id="KW-0812">Transmembrane</keyword>
<sequence>MSYKVLKIMIARGRVGENPKEITIASKKAHHTQGDHEDEQAHISLSRLFSTPAHHFHVNIGLFAVTVAELSPDLLPVVEKGVSDKRRDYSKRKAVILVRVIISHWIVFGTPNTIVVKKKTPKNVEGEDINQGVCNIELRRNERITEEAGNLSSVKRNR</sequence>
<feature type="transmembrane region" description="Helical" evidence="1">
    <location>
        <begin position="94"/>
        <end position="114"/>
    </location>
</feature>
<evidence type="ECO:0000256" key="1">
    <source>
        <dbReference type="SAM" id="Phobius"/>
    </source>
</evidence>
<keyword evidence="1" id="KW-0472">Membrane</keyword>
<protein>
    <submittedName>
        <fullName evidence="2">Uncharacterized protein</fullName>
    </submittedName>
</protein>
<name>A0A9P7YBB0_9HELO</name>
<accession>A0A9P7YBB0</accession>
<evidence type="ECO:0000313" key="2">
    <source>
        <dbReference type="EMBL" id="KAG9230287.1"/>
    </source>
</evidence>
<proteinExistence type="predicted"/>
<dbReference type="AlphaFoldDB" id="A0A9P7YBB0"/>
<comment type="caution">
    <text evidence="2">The sequence shown here is derived from an EMBL/GenBank/DDBJ whole genome shotgun (WGS) entry which is preliminary data.</text>
</comment>
<dbReference type="Proteomes" id="UP000824998">
    <property type="component" value="Unassembled WGS sequence"/>
</dbReference>